<dbReference type="OMA" id="RKKSKRC"/>
<dbReference type="InterPro" id="IPR009071">
    <property type="entry name" value="HMG_box_dom"/>
</dbReference>
<sequence>MNAFMVWAQAARREMAQQQPRLQNSEISKDLGKIWKSLTDDDKQPFVEQAEKLRLAHKSQHPYYKYQPRRKKSKRCAGAGAKSGKCCEDHYAELNELASPSSMDDVASSGESGPVASTYPQSDGQRPSTSGLSRTSHKQSSGRTSSRGRTTHRNTSTIEQTTLMASAPSTGASYEIELPHESVGSFAVSSATVPYDPPLPVELYSVGVEPVEPSGSTIAAADCHFMEEAQPTNMEVVDAPHQSTATPNVSPVSGQVHSQNSPYAPRDWISAIGVETHRDSSSSLESASAAYGHHATRSVSSSSCMSHPSSHILSGYAYPNYAASYMPNTTEYHSAQTHFLGSASGPSFAEAELACYNQHPSSHRFTPQQQSRDVNEGSFPQYAPTLQQQQQQPQQHSTSPSIEQGGPARQQSSGTPDLEEVKHILPVRIPSITLHHATPQHAVSAIASTTADLNHGDRSRATVPILMPATIGYVGEGSEVPPGYGRHGSDERPSAITMIRDAEHQLHASHQPARHTTIQSSNRMYNAPNGALFNYPLGESAGGGQQYMQSAMSHLSYGGQPRMDSPNIQQHRSLSVPHLLPLHQLDEQVGPHHQSYHSQQQQQQDSYQYGSSPPTATIAQAGRIPTSSGEGQFY</sequence>
<dbReference type="Pfam" id="PF00505">
    <property type="entry name" value="HMG_box"/>
    <property type="match status" value="1"/>
</dbReference>
<dbReference type="Gene3D" id="1.10.30.10">
    <property type="entry name" value="High mobility group box domain"/>
    <property type="match status" value="1"/>
</dbReference>
<feature type="region of interest" description="Disordered" evidence="6">
    <location>
        <begin position="100"/>
        <end position="166"/>
    </location>
</feature>
<reference evidence="7" key="2">
    <citation type="submission" date="2020-05" db="UniProtKB">
        <authorList>
            <consortium name="EnsemblMetazoa"/>
        </authorList>
    </citation>
    <scope>IDENTIFICATION</scope>
    <source>
        <strain evidence="7">Indian</strain>
    </source>
</reference>
<comment type="subcellular location">
    <subcellularLocation>
        <location evidence="1">Nucleus</location>
    </subcellularLocation>
</comment>
<feature type="region of interest" description="Disordered" evidence="6">
    <location>
        <begin position="242"/>
        <end position="261"/>
    </location>
</feature>
<feature type="region of interest" description="Disordered" evidence="6">
    <location>
        <begin position="360"/>
        <end position="379"/>
    </location>
</feature>
<evidence type="ECO:0000256" key="2">
    <source>
        <dbReference type="ARBA" id="ARBA00023015"/>
    </source>
</evidence>
<feature type="compositionally biased region" description="Low complexity" evidence="6">
    <location>
        <begin position="592"/>
        <end position="609"/>
    </location>
</feature>
<dbReference type="SUPFAM" id="SSF47095">
    <property type="entry name" value="HMG-box"/>
    <property type="match status" value="1"/>
</dbReference>
<dbReference type="VEuPathDB" id="VectorBase:ASTEI07817"/>
<feature type="compositionally biased region" description="Polar residues" evidence="6">
    <location>
        <begin position="118"/>
        <end position="134"/>
    </location>
</feature>
<dbReference type="FunFam" id="1.10.30.10:FF:000051">
    <property type="entry name" value="Transcription factor Sox-10"/>
    <property type="match status" value="1"/>
</dbReference>
<dbReference type="SMART" id="SM00398">
    <property type="entry name" value="HMG"/>
    <property type="match status" value="1"/>
</dbReference>
<dbReference type="VEuPathDB" id="VectorBase:ASTEI20_040130"/>
<evidence type="ECO:0000313" key="7">
    <source>
        <dbReference type="EnsemblMetazoa" id="ASTEI07817-PA"/>
    </source>
</evidence>
<reference evidence="8" key="1">
    <citation type="journal article" date="2014" name="Genome Biol.">
        <title>Genome analysis of a major urban malaria vector mosquito, Anopheles stephensi.</title>
        <authorList>
            <person name="Jiang X."/>
            <person name="Peery A."/>
            <person name="Hall A.B."/>
            <person name="Sharma A."/>
            <person name="Chen X.G."/>
            <person name="Waterhouse R.M."/>
            <person name="Komissarov A."/>
            <person name="Riehle M.M."/>
            <person name="Shouche Y."/>
            <person name="Sharakhova M.V."/>
            <person name="Lawson D."/>
            <person name="Pakpour N."/>
            <person name="Arensburger P."/>
            <person name="Davidson V.L."/>
            <person name="Eiglmeier K."/>
            <person name="Emrich S."/>
            <person name="George P."/>
            <person name="Kennedy R.C."/>
            <person name="Mane S.P."/>
            <person name="Maslen G."/>
            <person name="Oringanje C."/>
            <person name="Qi Y."/>
            <person name="Settlage R."/>
            <person name="Tojo M."/>
            <person name="Tubio J.M."/>
            <person name="Unger M.F."/>
            <person name="Wang B."/>
            <person name="Vernick K.D."/>
            <person name="Ribeiro J.M."/>
            <person name="James A.A."/>
            <person name="Michel K."/>
            <person name="Riehle M.A."/>
            <person name="Luckhart S."/>
            <person name="Sharakhov I.V."/>
            <person name="Tu Z."/>
        </authorList>
    </citation>
    <scope>NUCLEOTIDE SEQUENCE [LARGE SCALE GENOMIC DNA]</scope>
    <source>
        <strain evidence="8">Indian</strain>
    </source>
</reference>
<dbReference type="InterPro" id="IPR050917">
    <property type="entry name" value="SOX_TF"/>
</dbReference>
<name>A0A182YH82_ANOST</name>
<dbReference type="GO" id="GO:0000978">
    <property type="term" value="F:RNA polymerase II cis-regulatory region sequence-specific DNA binding"/>
    <property type="evidence" value="ECO:0007669"/>
    <property type="project" value="TreeGrafter"/>
</dbReference>
<evidence type="ECO:0000256" key="3">
    <source>
        <dbReference type="ARBA" id="ARBA00023125"/>
    </source>
</evidence>
<keyword evidence="8" id="KW-1185">Reference proteome</keyword>
<proteinExistence type="predicted"/>
<evidence type="ECO:0000256" key="6">
    <source>
        <dbReference type="SAM" id="MobiDB-lite"/>
    </source>
</evidence>
<evidence type="ECO:0000256" key="1">
    <source>
        <dbReference type="ARBA" id="ARBA00004123"/>
    </source>
</evidence>
<feature type="region of interest" description="Disordered" evidence="6">
    <location>
        <begin position="385"/>
        <end position="416"/>
    </location>
</feature>
<feature type="compositionally biased region" description="Low complexity" evidence="6">
    <location>
        <begin position="141"/>
        <end position="157"/>
    </location>
</feature>
<feature type="compositionally biased region" description="Polar residues" evidence="6">
    <location>
        <begin position="625"/>
        <end position="634"/>
    </location>
</feature>
<dbReference type="GO" id="GO:0000981">
    <property type="term" value="F:DNA-binding transcription factor activity, RNA polymerase II-specific"/>
    <property type="evidence" value="ECO:0007669"/>
    <property type="project" value="TreeGrafter"/>
</dbReference>
<keyword evidence="4" id="KW-0804">Transcription</keyword>
<feature type="compositionally biased region" description="Polar residues" evidence="6">
    <location>
        <begin position="360"/>
        <end position="372"/>
    </location>
</feature>
<dbReference type="GO" id="GO:0005634">
    <property type="term" value="C:nucleus"/>
    <property type="evidence" value="ECO:0007669"/>
    <property type="project" value="UniProtKB-SubCell"/>
</dbReference>
<dbReference type="STRING" id="30069.A0A182YH82"/>
<evidence type="ECO:0000256" key="4">
    <source>
        <dbReference type="ARBA" id="ARBA00023163"/>
    </source>
</evidence>
<feature type="region of interest" description="Disordered" evidence="6">
    <location>
        <begin position="589"/>
        <end position="634"/>
    </location>
</feature>
<evidence type="ECO:0000313" key="8">
    <source>
        <dbReference type="Proteomes" id="UP000076408"/>
    </source>
</evidence>
<dbReference type="InterPro" id="IPR036910">
    <property type="entry name" value="HMG_box_dom_sf"/>
</dbReference>
<keyword evidence="5" id="KW-0539">Nucleus</keyword>
<keyword evidence="2" id="KW-0805">Transcription regulation</keyword>
<dbReference type="VEuPathDB" id="VectorBase:ASTE003374"/>
<evidence type="ECO:0000256" key="5">
    <source>
        <dbReference type="ARBA" id="ARBA00023242"/>
    </source>
</evidence>
<dbReference type="PROSITE" id="PS50118">
    <property type="entry name" value="HMG_BOX_2"/>
    <property type="match status" value="1"/>
</dbReference>
<keyword evidence="3" id="KW-0238">DNA-binding</keyword>
<dbReference type="Proteomes" id="UP000076408">
    <property type="component" value="Unassembled WGS sequence"/>
</dbReference>
<dbReference type="AlphaFoldDB" id="A0A182YH82"/>
<dbReference type="PANTHER" id="PTHR45803">
    <property type="entry name" value="SOX100B"/>
    <property type="match status" value="1"/>
</dbReference>
<dbReference type="EnsemblMetazoa" id="ASTEI07817-RA">
    <property type="protein sequence ID" value="ASTEI07817-PA"/>
    <property type="gene ID" value="ASTEI07817"/>
</dbReference>
<organism evidence="7 8">
    <name type="scientific">Anopheles stephensi</name>
    <name type="common">Indo-Pakistan malaria mosquito</name>
    <dbReference type="NCBI Taxonomy" id="30069"/>
    <lineage>
        <taxon>Eukaryota</taxon>
        <taxon>Metazoa</taxon>
        <taxon>Ecdysozoa</taxon>
        <taxon>Arthropoda</taxon>
        <taxon>Hexapoda</taxon>
        <taxon>Insecta</taxon>
        <taxon>Pterygota</taxon>
        <taxon>Neoptera</taxon>
        <taxon>Endopterygota</taxon>
        <taxon>Diptera</taxon>
        <taxon>Nematocera</taxon>
        <taxon>Culicoidea</taxon>
        <taxon>Culicidae</taxon>
        <taxon>Anophelinae</taxon>
        <taxon>Anopheles</taxon>
    </lineage>
</organism>
<protein>
    <submittedName>
        <fullName evidence="7">Uncharacterized protein</fullName>
    </submittedName>
</protein>
<feature type="region of interest" description="Disordered" evidence="6">
    <location>
        <begin position="57"/>
        <end position="83"/>
    </location>
</feature>
<dbReference type="CDD" id="cd22004">
    <property type="entry name" value="HMG-box_SOX"/>
    <property type="match status" value="1"/>
</dbReference>
<dbReference type="PANTHER" id="PTHR45803:SF5">
    <property type="entry name" value="SOX100B"/>
    <property type="match status" value="1"/>
</dbReference>
<accession>A0A182YH82</accession>